<dbReference type="eggNOG" id="COG1250">
    <property type="taxonomic scope" value="Bacteria"/>
</dbReference>
<dbReference type="EMBL" id="CP011307">
    <property type="protein sequence ID" value="ALP95371.1"/>
    <property type="molecule type" value="Genomic_DNA"/>
</dbReference>
<dbReference type="PIRSF" id="PIRSF000105">
    <property type="entry name" value="HCDH"/>
    <property type="match status" value="1"/>
</dbReference>
<dbReference type="SUPFAM" id="SSF51735">
    <property type="entry name" value="NAD(P)-binding Rossmann-fold domains"/>
    <property type="match status" value="1"/>
</dbReference>
<dbReference type="SUPFAM" id="SSF48179">
    <property type="entry name" value="6-phosphogluconate dehydrogenase C-terminal domain-like"/>
    <property type="match status" value="1"/>
</dbReference>
<evidence type="ECO:0000313" key="8">
    <source>
        <dbReference type="Proteomes" id="UP000064844"/>
    </source>
</evidence>
<dbReference type="Pfam" id="PF00725">
    <property type="entry name" value="3HCDH"/>
    <property type="match status" value="1"/>
</dbReference>
<evidence type="ECO:0000313" key="7">
    <source>
        <dbReference type="EMBL" id="ALP95371.1"/>
    </source>
</evidence>
<gene>
    <name evidence="7" type="ORF">IB211_02980</name>
</gene>
<comment type="pathway">
    <text evidence="1">Lipid metabolism; butanoate metabolism.</text>
</comment>
<dbReference type="InterPro" id="IPR008927">
    <property type="entry name" value="6-PGluconate_DH-like_C_sf"/>
</dbReference>
<feature type="domain" description="3-hydroxyacyl-CoA dehydrogenase C-terminal" evidence="5">
    <location>
        <begin position="190"/>
        <end position="288"/>
    </location>
</feature>
<dbReference type="PANTHER" id="PTHR48075:SF5">
    <property type="entry name" value="3-HYDROXYBUTYRYL-COA DEHYDROGENASE"/>
    <property type="match status" value="1"/>
</dbReference>
<keyword evidence="8" id="KW-1185">Reference proteome</keyword>
<reference evidence="7 8" key="1">
    <citation type="journal article" date="2015" name="Nat. Commun.">
        <title>Production of butyrate from lysine and the Amadori product fructoselysine by a human gut commensal.</title>
        <authorList>
            <person name="Bui T.P."/>
            <person name="Ritari J."/>
            <person name="Boeren S."/>
            <person name="de Waard P."/>
            <person name="Plugge C.M."/>
            <person name="de Vos W.M."/>
        </authorList>
    </citation>
    <scope>NUCLEOTIDE SEQUENCE [LARGE SCALE GENOMIC DNA]</scope>
    <source>
        <strain evidence="7 8">AF211</strain>
    </source>
</reference>
<evidence type="ECO:0000259" key="6">
    <source>
        <dbReference type="Pfam" id="PF02737"/>
    </source>
</evidence>
<dbReference type="GO" id="GO:0006631">
    <property type="term" value="P:fatty acid metabolic process"/>
    <property type="evidence" value="ECO:0007669"/>
    <property type="project" value="InterPro"/>
</dbReference>
<dbReference type="AlphaFoldDB" id="A0A0S2W7R6"/>
<evidence type="ECO:0000256" key="3">
    <source>
        <dbReference type="ARBA" id="ARBA00023002"/>
    </source>
</evidence>
<evidence type="ECO:0000256" key="2">
    <source>
        <dbReference type="ARBA" id="ARBA00009463"/>
    </source>
</evidence>
<dbReference type="Pfam" id="PF02737">
    <property type="entry name" value="3HCDH_N"/>
    <property type="match status" value="1"/>
</dbReference>
<dbReference type="RefSeq" id="WP_058118469.1">
    <property type="nucleotide sequence ID" value="NZ_CP011307.1"/>
</dbReference>
<dbReference type="InterPro" id="IPR013328">
    <property type="entry name" value="6PGD_dom2"/>
</dbReference>
<name>A0A0S2W7R6_9FIRM</name>
<dbReference type="InterPro" id="IPR006108">
    <property type="entry name" value="3HC_DH_C"/>
</dbReference>
<dbReference type="Gene3D" id="1.10.1040.10">
    <property type="entry name" value="N-(1-d-carboxylethyl)-l-norvaline Dehydrogenase, domain 2"/>
    <property type="match status" value="1"/>
</dbReference>
<dbReference type="Proteomes" id="UP000064844">
    <property type="component" value="Chromosome"/>
</dbReference>
<evidence type="ECO:0000256" key="1">
    <source>
        <dbReference type="ARBA" id="ARBA00005086"/>
    </source>
</evidence>
<protein>
    <submittedName>
        <fullName evidence="7">3-hydroxybutyryl-CoA dehydrogenase</fullName>
        <ecNumber evidence="7">1.1.1.157</ecNumber>
        <ecNumber evidence="7">1.1.1.35</ecNumber>
    </submittedName>
</protein>
<dbReference type="KEGG" id="ibu:IB211_02980"/>
<dbReference type="PANTHER" id="PTHR48075">
    <property type="entry name" value="3-HYDROXYACYL-COA DEHYDROGENASE FAMILY PROTEIN"/>
    <property type="match status" value="1"/>
</dbReference>
<evidence type="ECO:0000256" key="4">
    <source>
        <dbReference type="PIRSR" id="PIRSR000105-1"/>
    </source>
</evidence>
<dbReference type="STRING" id="1297617.IB211_02980"/>
<dbReference type="InterPro" id="IPR022694">
    <property type="entry name" value="3-OHacyl-CoA_DH"/>
</dbReference>
<feature type="domain" description="3-hydroxyacyl-CoA dehydrogenase NAD binding" evidence="6">
    <location>
        <begin position="9"/>
        <end position="185"/>
    </location>
</feature>
<proteinExistence type="inferred from homology"/>
<dbReference type="PATRIC" id="fig|1297617.4.peg.3060"/>
<dbReference type="EC" id="1.1.1.35" evidence="7"/>
<dbReference type="Gene3D" id="3.40.50.720">
    <property type="entry name" value="NAD(P)-binding Rossmann-like Domain"/>
    <property type="match status" value="1"/>
</dbReference>
<dbReference type="GO" id="GO:0070403">
    <property type="term" value="F:NAD+ binding"/>
    <property type="evidence" value="ECO:0007669"/>
    <property type="project" value="InterPro"/>
</dbReference>
<keyword evidence="3 7" id="KW-0560">Oxidoreductase</keyword>
<accession>A0A0S2W7R6</accession>
<dbReference type="InterPro" id="IPR006176">
    <property type="entry name" value="3-OHacyl-CoA_DH_NAD-bd"/>
</dbReference>
<dbReference type="GO" id="GO:0008691">
    <property type="term" value="F:3-hydroxybutyryl-CoA dehydrogenase activity"/>
    <property type="evidence" value="ECO:0007669"/>
    <property type="project" value="UniProtKB-EC"/>
</dbReference>
<feature type="site" description="Important for catalytic activity" evidence="4">
    <location>
        <position position="143"/>
    </location>
</feature>
<reference evidence="8" key="2">
    <citation type="submission" date="2015-04" db="EMBL/GenBank/DDBJ databases">
        <title>A butyrogenic pathway from the amino acid lysine in a human gut commensal.</title>
        <authorList>
            <person name="de Vos W.M."/>
            <person name="Bui N.T.P."/>
            <person name="Plugge C.M."/>
            <person name="Ritari J."/>
        </authorList>
    </citation>
    <scope>NUCLEOTIDE SEQUENCE [LARGE SCALE GENOMIC DNA]</scope>
    <source>
        <strain evidence="8">AF211</strain>
    </source>
</reference>
<dbReference type="InterPro" id="IPR036291">
    <property type="entry name" value="NAD(P)-bd_dom_sf"/>
</dbReference>
<sequence>MRLESIKRIAVLGAGTMGPGIAQRYAMSGRSVNLYDISEQALEKAKVMLRTNLDTFVEEELLTAEEADGVFARVSFTADLETALKDVQYVQETVAEKPAIKTSVFAQVDALLPPEAILVSNTSSLNPFTLIPEGRAANFAAAHWFAPPHIIPLVEVARDERTSEETMETVLALLKECGKTPVRMEKFVPGYIINRIQILLNTEVFYLLGNGVCTPEQLDLAVKASLMPRGMVLGLVQRYDFTGLDISANNIINASYVMPETSKHPAVLFDHVDKGELGVKTGKGFYDYSGRDPAEVCKKRDKLLFQVLKAVGPLIDETI</sequence>
<organism evidence="7 8">
    <name type="scientific">Intestinimonas butyriciproducens</name>
    <dbReference type="NCBI Taxonomy" id="1297617"/>
    <lineage>
        <taxon>Bacteria</taxon>
        <taxon>Bacillati</taxon>
        <taxon>Bacillota</taxon>
        <taxon>Clostridia</taxon>
        <taxon>Eubacteriales</taxon>
        <taxon>Intestinimonas</taxon>
    </lineage>
</organism>
<comment type="similarity">
    <text evidence="2">Belongs to the 3-hydroxyacyl-CoA dehydrogenase family.</text>
</comment>
<dbReference type="EC" id="1.1.1.157" evidence="7"/>
<dbReference type="GO" id="GO:0003857">
    <property type="term" value="F:(3S)-3-hydroxyacyl-CoA dehydrogenase (NAD+) activity"/>
    <property type="evidence" value="ECO:0007669"/>
    <property type="project" value="UniProtKB-EC"/>
</dbReference>
<evidence type="ECO:0000259" key="5">
    <source>
        <dbReference type="Pfam" id="PF00725"/>
    </source>
</evidence>